<dbReference type="Proteomes" id="UP000593573">
    <property type="component" value="Unassembled WGS sequence"/>
</dbReference>
<protein>
    <recommendedName>
        <fullName evidence="1">RNase H type-1 domain-containing protein</fullName>
    </recommendedName>
</protein>
<dbReference type="SUPFAM" id="SSF53098">
    <property type="entry name" value="Ribonuclease H-like"/>
    <property type="match status" value="1"/>
</dbReference>
<dbReference type="InterPro" id="IPR036397">
    <property type="entry name" value="RNaseH_sf"/>
</dbReference>
<dbReference type="GO" id="GO:0004523">
    <property type="term" value="F:RNA-DNA hybrid ribonuclease activity"/>
    <property type="evidence" value="ECO:0007669"/>
    <property type="project" value="InterPro"/>
</dbReference>
<keyword evidence="3" id="KW-1185">Reference proteome</keyword>
<evidence type="ECO:0000313" key="2">
    <source>
        <dbReference type="EMBL" id="MBA0647989.1"/>
    </source>
</evidence>
<dbReference type="EMBL" id="JABFAB010000005">
    <property type="protein sequence ID" value="MBA0647989.1"/>
    <property type="molecule type" value="Genomic_DNA"/>
</dbReference>
<dbReference type="OrthoDB" id="1002594at2759"/>
<feature type="non-terminal residue" evidence="2">
    <location>
        <position position="65"/>
    </location>
</feature>
<reference evidence="2 3" key="1">
    <citation type="journal article" date="2019" name="Genome Biol. Evol.">
        <title>Insights into the evolution of the New World diploid cottons (Gossypium, subgenus Houzingenia) based on genome sequencing.</title>
        <authorList>
            <person name="Grover C.E."/>
            <person name="Arick M.A. 2nd"/>
            <person name="Thrash A."/>
            <person name="Conover J.L."/>
            <person name="Sanders W.S."/>
            <person name="Peterson D.G."/>
            <person name="Frelichowski J.E."/>
            <person name="Scheffler J.A."/>
            <person name="Scheffler B.E."/>
            <person name="Wendel J.F."/>
        </authorList>
    </citation>
    <scope>NUCLEOTIDE SEQUENCE [LARGE SCALE GENOMIC DNA]</scope>
    <source>
        <strain evidence="2">57</strain>
        <tissue evidence="2">Leaf</tissue>
    </source>
</reference>
<name>A0A7J8UCF5_9ROSI</name>
<dbReference type="Pfam" id="PF13456">
    <property type="entry name" value="RVT_3"/>
    <property type="match status" value="1"/>
</dbReference>
<gene>
    <name evidence="2" type="ORF">Goklo_015789</name>
</gene>
<evidence type="ECO:0000259" key="1">
    <source>
        <dbReference type="Pfam" id="PF13456"/>
    </source>
</evidence>
<organism evidence="2 3">
    <name type="scientific">Gossypium klotzschianum</name>
    <dbReference type="NCBI Taxonomy" id="34286"/>
    <lineage>
        <taxon>Eukaryota</taxon>
        <taxon>Viridiplantae</taxon>
        <taxon>Streptophyta</taxon>
        <taxon>Embryophyta</taxon>
        <taxon>Tracheophyta</taxon>
        <taxon>Spermatophyta</taxon>
        <taxon>Magnoliopsida</taxon>
        <taxon>eudicotyledons</taxon>
        <taxon>Gunneridae</taxon>
        <taxon>Pentapetalae</taxon>
        <taxon>rosids</taxon>
        <taxon>malvids</taxon>
        <taxon>Malvales</taxon>
        <taxon>Malvaceae</taxon>
        <taxon>Malvoideae</taxon>
        <taxon>Gossypium</taxon>
    </lineage>
</organism>
<dbReference type="GO" id="GO:0003676">
    <property type="term" value="F:nucleic acid binding"/>
    <property type="evidence" value="ECO:0007669"/>
    <property type="project" value="InterPro"/>
</dbReference>
<dbReference type="InterPro" id="IPR012337">
    <property type="entry name" value="RNaseH-like_sf"/>
</dbReference>
<dbReference type="InterPro" id="IPR002156">
    <property type="entry name" value="RNaseH_domain"/>
</dbReference>
<comment type="caution">
    <text evidence="2">The sequence shown here is derived from an EMBL/GenBank/DDBJ whole genome shotgun (WGS) entry which is preliminary data.</text>
</comment>
<accession>A0A7J8UCF5</accession>
<feature type="domain" description="RNase H type-1" evidence="1">
    <location>
        <begin position="14"/>
        <end position="62"/>
    </location>
</feature>
<dbReference type="Gene3D" id="3.30.420.10">
    <property type="entry name" value="Ribonuclease H-like superfamily/Ribonuclease H"/>
    <property type="match status" value="1"/>
</dbReference>
<sequence length="65" mass="7280">MGGSFIGFWRYLGNCTVTKTKLWGILDGLKLILDRRFEKISIQMDSLEAVNTIQKGSSRNSNSAL</sequence>
<evidence type="ECO:0000313" key="3">
    <source>
        <dbReference type="Proteomes" id="UP000593573"/>
    </source>
</evidence>
<dbReference type="AlphaFoldDB" id="A0A7J8UCF5"/>
<proteinExistence type="predicted"/>